<evidence type="ECO:0000313" key="12">
    <source>
        <dbReference type="EMBL" id="MBK4217878.1"/>
    </source>
</evidence>
<comment type="caution">
    <text evidence="12">The sequence shown here is derived from an EMBL/GenBank/DDBJ whole genome shotgun (WGS) entry which is preliminary data.</text>
</comment>
<keyword evidence="4 9" id="KW-0812">Transmembrane</keyword>
<dbReference type="GO" id="GO:0005524">
    <property type="term" value="F:ATP binding"/>
    <property type="evidence" value="ECO:0007669"/>
    <property type="project" value="UniProtKB-KW"/>
</dbReference>
<keyword evidence="3" id="KW-1003">Cell membrane</keyword>
<evidence type="ECO:0000313" key="13">
    <source>
        <dbReference type="Proteomes" id="UP000640485"/>
    </source>
</evidence>
<dbReference type="SUPFAM" id="SSF90123">
    <property type="entry name" value="ABC transporter transmembrane region"/>
    <property type="match status" value="1"/>
</dbReference>
<feature type="domain" description="ABC transporter" evidence="10">
    <location>
        <begin position="349"/>
        <end position="582"/>
    </location>
</feature>
<dbReference type="InterPro" id="IPR003439">
    <property type="entry name" value="ABC_transporter-like_ATP-bd"/>
</dbReference>
<evidence type="ECO:0000259" key="10">
    <source>
        <dbReference type="PROSITE" id="PS50893"/>
    </source>
</evidence>
<keyword evidence="2" id="KW-0813">Transport</keyword>
<keyword evidence="5" id="KW-0547">Nucleotide-binding</keyword>
<evidence type="ECO:0000256" key="9">
    <source>
        <dbReference type="SAM" id="Phobius"/>
    </source>
</evidence>
<reference evidence="12" key="1">
    <citation type="submission" date="2021-01" db="EMBL/GenBank/DDBJ databases">
        <title>Paracoccus amoyensis sp. nov., isolated from the surface seawater along the coast of Xiamen Island, China.</title>
        <authorList>
            <person name="Lyu L."/>
        </authorList>
    </citation>
    <scope>NUCLEOTIDE SEQUENCE</scope>
    <source>
        <strain evidence="12">MJ17</strain>
    </source>
</reference>
<feature type="transmembrane region" description="Helical" evidence="9">
    <location>
        <begin position="34"/>
        <end position="59"/>
    </location>
</feature>
<evidence type="ECO:0000259" key="11">
    <source>
        <dbReference type="PROSITE" id="PS50929"/>
    </source>
</evidence>
<gene>
    <name evidence="12" type="ORF">JJJ17_18235</name>
</gene>
<feature type="transmembrane region" description="Helical" evidence="9">
    <location>
        <begin position="263"/>
        <end position="283"/>
    </location>
</feature>
<dbReference type="SUPFAM" id="SSF52540">
    <property type="entry name" value="P-loop containing nucleoside triphosphate hydrolases"/>
    <property type="match status" value="1"/>
</dbReference>
<sequence>MGMAKTGTDKSVFPERMAALRLIGFGLGGDWRKLAASVALATASVFFQLLLVWITWRLVLSLIEGRASPGLFFQAAVGGLAAVALYGLTFGLAMALSHRLAFDSILRIRLMMARHMAMLPLGWFADCPTGMAKKLVIDEPEQLELLIAHAIPEGTSAAVNWLALSVWLFVIDWRMALASIILTPLAAVAITYAMSRTRAETERYRKSQAQMNAAVVEYLAGMAVTKIFNRTDLTLARASDAVREQAAAQTAWALRYLPLGGSALPLAMASICVILTVGVWLMQAGQLDLATLAFFVIVGANYSRPLLKLFGLLHQLSHISLGAVEVLRLMRAPAQPDTGRHLPLGDHSVTFGNVRFGYDDRTVLHDVSFTAPAGEVTALVGPSGAGKSTIAGLILRTHDIQDGQILIGGVDIRDMAVDQLMQTVAVVFQQTFLFSDTVEANLRLAKPQATEAELIAACRAAQAHDFIQALPEGYATRIGAQGRMLSGGERQRLAIARAILKDAPVILLDEATAATDLENEAAIHAAMSALARGRTLIVIAHRLHTIRHADQILVVEGGRIVERGDHASLSAGTGAYARLWRDYRSDDEDPQLTQRRHG</sequence>
<keyword evidence="8 9" id="KW-0472">Membrane</keyword>
<dbReference type="AlphaFoldDB" id="A0A934W1Z2"/>
<evidence type="ECO:0000256" key="6">
    <source>
        <dbReference type="ARBA" id="ARBA00022840"/>
    </source>
</evidence>
<dbReference type="InterPro" id="IPR036640">
    <property type="entry name" value="ABC1_TM_sf"/>
</dbReference>
<dbReference type="PROSITE" id="PS00211">
    <property type="entry name" value="ABC_TRANSPORTER_1"/>
    <property type="match status" value="1"/>
</dbReference>
<feature type="transmembrane region" description="Helical" evidence="9">
    <location>
        <begin position="108"/>
        <end position="125"/>
    </location>
</feature>
<dbReference type="Gene3D" id="1.20.1560.10">
    <property type="entry name" value="ABC transporter type 1, transmembrane domain"/>
    <property type="match status" value="1"/>
</dbReference>
<evidence type="ECO:0000256" key="3">
    <source>
        <dbReference type="ARBA" id="ARBA00022475"/>
    </source>
</evidence>
<dbReference type="InterPro" id="IPR003593">
    <property type="entry name" value="AAA+_ATPase"/>
</dbReference>
<dbReference type="GO" id="GO:0034040">
    <property type="term" value="F:ATPase-coupled lipid transmembrane transporter activity"/>
    <property type="evidence" value="ECO:0007669"/>
    <property type="project" value="TreeGrafter"/>
</dbReference>
<evidence type="ECO:0000256" key="2">
    <source>
        <dbReference type="ARBA" id="ARBA00022448"/>
    </source>
</evidence>
<feature type="domain" description="ABC transmembrane type-1" evidence="11">
    <location>
        <begin position="35"/>
        <end position="318"/>
    </location>
</feature>
<dbReference type="EMBL" id="JAEPRQ010000009">
    <property type="protein sequence ID" value="MBK4217878.1"/>
    <property type="molecule type" value="Genomic_DNA"/>
</dbReference>
<dbReference type="InterPro" id="IPR027417">
    <property type="entry name" value="P-loop_NTPase"/>
</dbReference>
<feature type="transmembrane region" description="Helical" evidence="9">
    <location>
        <begin position="175"/>
        <end position="195"/>
    </location>
</feature>
<organism evidence="12 13">
    <name type="scientific">Paracoccus caeni</name>
    <dbReference type="NCBI Taxonomy" id="657651"/>
    <lineage>
        <taxon>Bacteria</taxon>
        <taxon>Pseudomonadati</taxon>
        <taxon>Pseudomonadota</taxon>
        <taxon>Alphaproteobacteria</taxon>
        <taxon>Rhodobacterales</taxon>
        <taxon>Paracoccaceae</taxon>
        <taxon>Paracoccus</taxon>
    </lineage>
</organism>
<dbReference type="SMART" id="SM00382">
    <property type="entry name" value="AAA"/>
    <property type="match status" value="1"/>
</dbReference>
<dbReference type="PANTHER" id="PTHR24221:SF397">
    <property type="entry name" value="ABC TRANSPORTER, ATP-BINDING TRANSMEMBRANE PROTEIN"/>
    <property type="match status" value="1"/>
</dbReference>
<keyword evidence="13" id="KW-1185">Reference proteome</keyword>
<feature type="transmembrane region" description="Helical" evidence="9">
    <location>
        <begin position="71"/>
        <end position="96"/>
    </location>
</feature>
<evidence type="ECO:0000256" key="1">
    <source>
        <dbReference type="ARBA" id="ARBA00004651"/>
    </source>
</evidence>
<dbReference type="InterPro" id="IPR011527">
    <property type="entry name" value="ABC1_TM_dom"/>
</dbReference>
<dbReference type="GO" id="GO:0140359">
    <property type="term" value="F:ABC-type transporter activity"/>
    <property type="evidence" value="ECO:0007669"/>
    <property type="project" value="InterPro"/>
</dbReference>
<dbReference type="InterPro" id="IPR017871">
    <property type="entry name" value="ABC_transporter-like_CS"/>
</dbReference>
<dbReference type="Gene3D" id="3.40.50.300">
    <property type="entry name" value="P-loop containing nucleotide triphosphate hydrolases"/>
    <property type="match status" value="1"/>
</dbReference>
<comment type="subcellular location">
    <subcellularLocation>
        <location evidence="1">Cell membrane</location>
        <topology evidence="1">Multi-pass membrane protein</topology>
    </subcellularLocation>
</comment>
<dbReference type="GO" id="GO:0016887">
    <property type="term" value="F:ATP hydrolysis activity"/>
    <property type="evidence" value="ECO:0007669"/>
    <property type="project" value="InterPro"/>
</dbReference>
<evidence type="ECO:0000256" key="5">
    <source>
        <dbReference type="ARBA" id="ARBA00022741"/>
    </source>
</evidence>
<dbReference type="Pfam" id="PF00664">
    <property type="entry name" value="ABC_membrane"/>
    <property type="match status" value="1"/>
</dbReference>
<keyword evidence="7 9" id="KW-1133">Transmembrane helix</keyword>
<dbReference type="PROSITE" id="PS50929">
    <property type="entry name" value="ABC_TM1F"/>
    <property type="match status" value="1"/>
</dbReference>
<dbReference type="PANTHER" id="PTHR24221">
    <property type="entry name" value="ATP-BINDING CASSETTE SUB-FAMILY B"/>
    <property type="match status" value="1"/>
</dbReference>
<evidence type="ECO:0000256" key="4">
    <source>
        <dbReference type="ARBA" id="ARBA00022692"/>
    </source>
</evidence>
<evidence type="ECO:0000256" key="7">
    <source>
        <dbReference type="ARBA" id="ARBA00022989"/>
    </source>
</evidence>
<name>A0A934W1Z2_9RHOB</name>
<proteinExistence type="predicted"/>
<dbReference type="Pfam" id="PF00005">
    <property type="entry name" value="ABC_tran"/>
    <property type="match status" value="1"/>
</dbReference>
<dbReference type="GO" id="GO:0005886">
    <property type="term" value="C:plasma membrane"/>
    <property type="evidence" value="ECO:0007669"/>
    <property type="project" value="UniProtKB-SubCell"/>
</dbReference>
<dbReference type="InterPro" id="IPR039421">
    <property type="entry name" value="Type_1_exporter"/>
</dbReference>
<accession>A0A934W1Z2</accession>
<evidence type="ECO:0000256" key="8">
    <source>
        <dbReference type="ARBA" id="ARBA00023136"/>
    </source>
</evidence>
<dbReference type="Proteomes" id="UP000640485">
    <property type="component" value="Unassembled WGS sequence"/>
</dbReference>
<dbReference type="PROSITE" id="PS50893">
    <property type="entry name" value="ABC_TRANSPORTER_2"/>
    <property type="match status" value="1"/>
</dbReference>
<keyword evidence="6 12" id="KW-0067">ATP-binding</keyword>
<dbReference type="FunFam" id="3.40.50.300:FF:000221">
    <property type="entry name" value="Multidrug ABC transporter ATP-binding protein"/>
    <property type="match status" value="1"/>
</dbReference>
<protein>
    <submittedName>
        <fullName evidence="12">ABC transporter ATP-binding protein</fullName>
    </submittedName>
</protein>